<dbReference type="EMBL" id="WWBZ02000082">
    <property type="protein sequence ID" value="KAF4301219.1"/>
    <property type="molecule type" value="Genomic_DNA"/>
</dbReference>
<feature type="compositionally biased region" description="Pro residues" evidence="1">
    <location>
        <begin position="29"/>
        <end position="42"/>
    </location>
</feature>
<gene>
    <name evidence="3" type="ORF">GTA08_BOTSDO10839</name>
</gene>
<dbReference type="Proteomes" id="UP000572817">
    <property type="component" value="Unassembled WGS sequence"/>
</dbReference>
<proteinExistence type="predicted"/>
<feature type="region of interest" description="Disordered" evidence="1">
    <location>
        <begin position="157"/>
        <end position="176"/>
    </location>
</feature>
<dbReference type="AlphaFoldDB" id="A0A8H4IJ51"/>
<dbReference type="Gene3D" id="3.40.50.10190">
    <property type="entry name" value="BRCT domain"/>
    <property type="match status" value="1"/>
</dbReference>
<protein>
    <submittedName>
        <fullName evidence="3">BRCT domain-containing protein</fullName>
    </submittedName>
</protein>
<evidence type="ECO:0000313" key="3">
    <source>
        <dbReference type="EMBL" id="KAF4301219.1"/>
    </source>
</evidence>
<dbReference type="InterPro" id="IPR036420">
    <property type="entry name" value="BRCT_dom_sf"/>
</dbReference>
<feature type="domain" description="BRCT" evidence="2">
    <location>
        <begin position="227"/>
        <end position="331"/>
    </location>
</feature>
<organism evidence="3 4">
    <name type="scientific">Botryosphaeria dothidea</name>
    <dbReference type="NCBI Taxonomy" id="55169"/>
    <lineage>
        <taxon>Eukaryota</taxon>
        <taxon>Fungi</taxon>
        <taxon>Dikarya</taxon>
        <taxon>Ascomycota</taxon>
        <taxon>Pezizomycotina</taxon>
        <taxon>Dothideomycetes</taxon>
        <taxon>Dothideomycetes incertae sedis</taxon>
        <taxon>Botryosphaeriales</taxon>
        <taxon>Botryosphaeriaceae</taxon>
        <taxon>Botryosphaeria</taxon>
    </lineage>
</organism>
<accession>A0A8H4IJ51</accession>
<comment type="caution">
    <text evidence="3">The sequence shown here is derived from an EMBL/GenBank/DDBJ whole genome shotgun (WGS) entry which is preliminary data.</text>
</comment>
<dbReference type="PROSITE" id="PS50172">
    <property type="entry name" value="BRCT"/>
    <property type="match status" value="1"/>
</dbReference>
<dbReference type="OrthoDB" id="427711at2759"/>
<feature type="region of interest" description="Disordered" evidence="1">
    <location>
        <begin position="184"/>
        <end position="215"/>
    </location>
</feature>
<reference evidence="3" key="1">
    <citation type="submission" date="2020-04" db="EMBL/GenBank/DDBJ databases">
        <title>Genome Assembly and Annotation of Botryosphaeria dothidea sdau 11-99, a Latent Pathogen of Apple Fruit Ring Rot in China.</title>
        <authorList>
            <person name="Yu C."/>
            <person name="Diao Y."/>
            <person name="Lu Q."/>
            <person name="Zhao J."/>
            <person name="Cui S."/>
            <person name="Peng C."/>
            <person name="He B."/>
            <person name="Liu H."/>
        </authorList>
    </citation>
    <scope>NUCLEOTIDE SEQUENCE [LARGE SCALE GENOMIC DNA]</scope>
    <source>
        <strain evidence="3">Sdau11-99</strain>
    </source>
</reference>
<name>A0A8H4IJ51_9PEZI</name>
<evidence type="ECO:0000256" key="1">
    <source>
        <dbReference type="SAM" id="MobiDB-lite"/>
    </source>
</evidence>
<dbReference type="SUPFAM" id="SSF52113">
    <property type="entry name" value="BRCT domain"/>
    <property type="match status" value="1"/>
</dbReference>
<keyword evidence="4" id="KW-1185">Reference proteome</keyword>
<feature type="region of interest" description="Disordered" evidence="1">
    <location>
        <begin position="1"/>
        <end position="144"/>
    </location>
</feature>
<sequence>MPSGQPSRPPTSIVDPYMPKQHLKRDPSESPPPSAQPLPPRPSASSAHLPSQNQGVPHPARPAEPTRQHFDPWNSSSTGHQRAENRLAGSTSWRESRNAKLAAQFGGGASGGVRLSDTAGAGSGDFGKDGRKANGGWEKSAPDLRSKGQLAIWESLGRATKKRKADGGDGPDGQEMWTKAADKTSFAKSGQAGMAVSQTGYSAGERHQDPEGSSAQVETLAGVTPTSEKQIFRGLCFYINGSTAPTISDHKLKTLLATHGASTSIALGRRSVTHVILGRSGEGGAGGGLAGGKLHREITRVGGKGIKYVGVEWVVESVKAGKRLSEAAFSNLKIAPAGQKSVYGMFEPERSMKRGRRDEDR</sequence>
<evidence type="ECO:0000313" key="4">
    <source>
        <dbReference type="Proteomes" id="UP000572817"/>
    </source>
</evidence>
<evidence type="ECO:0000259" key="2">
    <source>
        <dbReference type="PROSITE" id="PS50172"/>
    </source>
</evidence>
<dbReference type="InterPro" id="IPR001357">
    <property type="entry name" value="BRCT_dom"/>
</dbReference>